<dbReference type="EMBL" id="JPKR02000002">
    <property type="protein sequence ID" value="KGD73753.1"/>
    <property type="molecule type" value="Genomic_DNA"/>
</dbReference>
<dbReference type="PROSITE" id="PS00584">
    <property type="entry name" value="PFKB_KINASES_2"/>
    <property type="match status" value="1"/>
</dbReference>
<dbReference type="Pfam" id="PF00294">
    <property type="entry name" value="PfkB"/>
    <property type="match status" value="1"/>
</dbReference>
<comment type="similarity">
    <text evidence="1">Belongs to the carbohydrate kinase PfkB family.</text>
</comment>
<dbReference type="OrthoDB" id="9779730at2"/>
<dbReference type="CDD" id="cd01167">
    <property type="entry name" value="bac_FRK"/>
    <property type="match status" value="1"/>
</dbReference>
<evidence type="ECO:0000256" key="1">
    <source>
        <dbReference type="ARBA" id="ARBA00010688"/>
    </source>
</evidence>
<dbReference type="InterPro" id="IPR011611">
    <property type="entry name" value="PfkB_dom"/>
</dbReference>
<accession>A0A095UH32</accession>
<evidence type="ECO:0000259" key="6">
    <source>
        <dbReference type="Pfam" id="PF00294"/>
    </source>
</evidence>
<dbReference type="SUPFAM" id="SSF53613">
    <property type="entry name" value="Ribokinase-like"/>
    <property type="match status" value="1"/>
</dbReference>
<protein>
    <submittedName>
        <fullName evidence="7">Fructokinase</fullName>
    </submittedName>
</protein>
<keyword evidence="3" id="KW-0547">Nucleotide-binding</keyword>
<dbReference type="InterPro" id="IPR029056">
    <property type="entry name" value="Ribokinase-like"/>
</dbReference>
<evidence type="ECO:0000256" key="4">
    <source>
        <dbReference type="ARBA" id="ARBA00022777"/>
    </source>
</evidence>
<dbReference type="NCBIfam" id="NF006957">
    <property type="entry name" value="PRK09434.1"/>
    <property type="match status" value="1"/>
</dbReference>
<dbReference type="Proteomes" id="UP000029577">
    <property type="component" value="Unassembled WGS sequence"/>
</dbReference>
<keyword evidence="8" id="KW-1185">Reference proteome</keyword>
<evidence type="ECO:0000256" key="5">
    <source>
        <dbReference type="ARBA" id="ARBA00022840"/>
    </source>
</evidence>
<dbReference type="AlphaFoldDB" id="A0A095UH32"/>
<keyword evidence="2" id="KW-0808">Transferase</keyword>
<evidence type="ECO:0000313" key="7">
    <source>
        <dbReference type="EMBL" id="KGD73753.1"/>
    </source>
</evidence>
<dbReference type="PANTHER" id="PTHR43085:SF1">
    <property type="entry name" value="PSEUDOURIDINE KINASE-RELATED"/>
    <property type="match status" value="1"/>
</dbReference>
<sequence>MKIWALGDAVVDLLPVGDMRYQACAGGAPFNVAVGAARLACDTAFIGRVGEDQFGRFLQKTLEEQGVDAGHIVRDAAHRTSTVMVELAENGERSFSFLVNPSADQFLTTDDLPVFRRDILHYCSLALAAPSCRETTKLAVTRIKAQGGWVSFDLNLREQMWTDKQQMRTIIEQQCMNADILKLSDEELLWLANDDSTQWQQALETLQRFPATLKIITRGKQGGIVIYQDKTVIFPGYNVESIDTTGAGDAFMAGLLAWLARHGMPEHSRLSSMISQASACGALATTRKGALPALPTPVQLNSFLNASGLLSATSA</sequence>
<reference evidence="7" key="1">
    <citation type="submission" date="2014-12" db="EMBL/GenBank/DDBJ databases">
        <title>The draft genome of the Tatumella morbirosei type strain, LMG23360T isolated from pineapple rot.</title>
        <authorList>
            <person name="Smits T.H."/>
            <person name="Palmer M."/>
            <person name="Venter S.N."/>
            <person name="Duffy B."/>
            <person name="Steenkamp E.T."/>
            <person name="Chan W.Y."/>
            <person name="Coutinho T.A."/>
            <person name="Coetzee M.P."/>
            <person name="De Maayer P."/>
        </authorList>
    </citation>
    <scope>NUCLEOTIDE SEQUENCE [LARGE SCALE GENOMIC DNA]</scope>
    <source>
        <strain evidence="7">LMG 23360</strain>
    </source>
</reference>
<dbReference type="STRING" id="642227.HA49_10950"/>
<keyword evidence="5" id="KW-0067">ATP-binding</keyword>
<dbReference type="eggNOG" id="COG0524">
    <property type="taxonomic scope" value="Bacteria"/>
</dbReference>
<name>A0A095UH32_9GAMM</name>
<dbReference type="GO" id="GO:0005524">
    <property type="term" value="F:ATP binding"/>
    <property type="evidence" value="ECO:0007669"/>
    <property type="project" value="UniProtKB-KW"/>
</dbReference>
<evidence type="ECO:0000313" key="8">
    <source>
        <dbReference type="Proteomes" id="UP000029577"/>
    </source>
</evidence>
<comment type="caution">
    <text evidence="7">The sequence shown here is derived from an EMBL/GenBank/DDBJ whole genome shotgun (WGS) entry which is preliminary data.</text>
</comment>
<dbReference type="RefSeq" id="WP_038020262.1">
    <property type="nucleotide sequence ID" value="NZ_JPKR02000002.1"/>
</dbReference>
<evidence type="ECO:0000256" key="3">
    <source>
        <dbReference type="ARBA" id="ARBA00022741"/>
    </source>
</evidence>
<evidence type="ECO:0000256" key="2">
    <source>
        <dbReference type="ARBA" id="ARBA00022679"/>
    </source>
</evidence>
<dbReference type="Gene3D" id="3.40.1190.20">
    <property type="match status" value="1"/>
</dbReference>
<gene>
    <name evidence="7" type="ORF">HA49_10950</name>
</gene>
<feature type="domain" description="Carbohydrate kinase PfkB" evidence="6">
    <location>
        <begin position="23"/>
        <end position="296"/>
    </location>
</feature>
<organism evidence="7 8">
    <name type="scientific">Tatumella morbirosei</name>
    <dbReference type="NCBI Taxonomy" id="642227"/>
    <lineage>
        <taxon>Bacteria</taxon>
        <taxon>Pseudomonadati</taxon>
        <taxon>Pseudomonadota</taxon>
        <taxon>Gammaproteobacteria</taxon>
        <taxon>Enterobacterales</taxon>
        <taxon>Erwiniaceae</taxon>
        <taxon>Tatumella</taxon>
    </lineage>
</organism>
<dbReference type="InterPro" id="IPR002173">
    <property type="entry name" value="Carboh/pur_kinase_PfkB_CS"/>
</dbReference>
<proteinExistence type="inferred from homology"/>
<keyword evidence="4" id="KW-0418">Kinase</keyword>
<dbReference type="GO" id="GO:0016301">
    <property type="term" value="F:kinase activity"/>
    <property type="evidence" value="ECO:0007669"/>
    <property type="project" value="UniProtKB-KW"/>
</dbReference>
<dbReference type="InterPro" id="IPR050306">
    <property type="entry name" value="PfkB_Carbo_kinase"/>
</dbReference>
<dbReference type="PANTHER" id="PTHR43085">
    <property type="entry name" value="HEXOKINASE FAMILY MEMBER"/>
    <property type="match status" value="1"/>
</dbReference>